<sequence>IQAYEIRESLVEETPVTAKNPKRNQPENEMRDCDDDNVLLSGLTKLGIEDRPTRILAWRIPGWPATEAHSFACNWYYKSGSMHWGSNFSQLTISDKGCDDDNVLLSGLPKLGIEDSVTRILAWQIPGWPSTEALSLPCN</sequence>
<feature type="region of interest" description="Disordered" evidence="1">
    <location>
        <begin position="13"/>
        <end position="32"/>
    </location>
</feature>
<comment type="caution">
    <text evidence="2">The sequence shown here is derived from an EMBL/GenBank/DDBJ whole genome shotgun (WGS) entry which is preliminary data.</text>
</comment>
<reference evidence="2 3" key="1">
    <citation type="submission" date="2020-09" db="EMBL/GenBank/DDBJ databases">
        <title>De no assembly of potato wild relative species, Solanum commersonii.</title>
        <authorList>
            <person name="Cho K."/>
        </authorList>
    </citation>
    <scope>NUCLEOTIDE SEQUENCE [LARGE SCALE GENOMIC DNA]</scope>
    <source>
        <strain evidence="2">LZ3.2</strain>
        <tissue evidence="2">Leaf</tissue>
    </source>
</reference>
<dbReference type="Proteomes" id="UP000824120">
    <property type="component" value="Chromosome 12"/>
</dbReference>
<dbReference type="EMBL" id="JACXVP010000012">
    <property type="protein sequence ID" value="KAG5569430.1"/>
    <property type="molecule type" value="Genomic_DNA"/>
</dbReference>
<dbReference type="AlphaFoldDB" id="A0A9J5W2Q3"/>
<feature type="non-terminal residue" evidence="2">
    <location>
        <position position="139"/>
    </location>
</feature>
<protein>
    <submittedName>
        <fullName evidence="2">Uncharacterized protein</fullName>
    </submittedName>
</protein>
<name>A0A9J5W2Q3_SOLCO</name>
<keyword evidence="3" id="KW-1185">Reference proteome</keyword>
<proteinExistence type="predicted"/>
<accession>A0A9J5W2Q3</accession>
<evidence type="ECO:0000313" key="3">
    <source>
        <dbReference type="Proteomes" id="UP000824120"/>
    </source>
</evidence>
<evidence type="ECO:0000256" key="1">
    <source>
        <dbReference type="SAM" id="MobiDB-lite"/>
    </source>
</evidence>
<feature type="non-terminal residue" evidence="2">
    <location>
        <position position="1"/>
    </location>
</feature>
<gene>
    <name evidence="2" type="ORF">H5410_059196</name>
</gene>
<evidence type="ECO:0000313" key="2">
    <source>
        <dbReference type="EMBL" id="KAG5569430.1"/>
    </source>
</evidence>
<organism evidence="2 3">
    <name type="scientific">Solanum commersonii</name>
    <name type="common">Commerson's wild potato</name>
    <name type="synonym">Commerson's nightshade</name>
    <dbReference type="NCBI Taxonomy" id="4109"/>
    <lineage>
        <taxon>Eukaryota</taxon>
        <taxon>Viridiplantae</taxon>
        <taxon>Streptophyta</taxon>
        <taxon>Embryophyta</taxon>
        <taxon>Tracheophyta</taxon>
        <taxon>Spermatophyta</taxon>
        <taxon>Magnoliopsida</taxon>
        <taxon>eudicotyledons</taxon>
        <taxon>Gunneridae</taxon>
        <taxon>Pentapetalae</taxon>
        <taxon>asterids</taxon>
        <taxon>lamiids</taxon>
        <taxon>Solanales</taxon>
        <taxon>Solanaceae</taxon>
        <taxon>Solanoideae</taxon>
        <taxon>Solaneae</taxon>
        <taxon>Solanum</taxon>
    </lineage>
</organism>